<dbReference type="Gene3D" id="3.40.30.10">
    <property type="entry name" value="Glutaredoxin"/>
    <property type="match status" value="1"/>
</dbReference>
<dbReference type="OrthoDB" id="1098640at2"/>
<dbReference type="RefSeq" id="WP_068451093.1">
    <property type="nucleotide sequence ID" value="NZ_CP150660.1"/>
</dbReference>
<evidence type="ECO:0000256" key="2">
    <source>
        <dbReference type="ARBA" id="ARBA00022748"/>
    </source>
</evidence>
<dbReference type="Pfam" id="PF13905">
    <property type="entry name" value="Thioredoxin_8"/>
    <property type="match status" value="1"/>
</dbReference>
<dbReference type="Proteomes" id="UP000076923">
    <property type="component" value="Unassembled WGS sequence"/>
</dbReference>
<comment type="subcellular location">
    <subcellularLocation>
        <location evidence="1">Cell envelope</location>
    </subcellularLocation>
</comment>
<reference evidence="6 7" key="1">
    <citation type="submission" date="2016-02" db="EMBL/GenBank/DDBJ databases">
        <title>Draft genome sequence of Polaribacter atrinae KACC17473.</title>
        <authorList>
            <person name="Shin S.-K."/>
            <person name="Yi H."/>
        </authorList>
    </citation>
    <scope>NUCLEOTIDE SEQUENCE [LARGE SCALE GENOMIC DNA]</scope>
    <source>
        <strain evidence="6 7">KACC 17473</strain>
    </source>
</reference>
<dbReference type="InterPro" id="IPR050553">
    <property type="entry name" value="Thioredoxin_ResA/DsbE_sf"/>
</dbReference>
<evidence type="ECO:0000313" key="6">
    <source>
        <dbReference type="EMBL" id="OAD43443.1"/>
    </source>
</evidence>
<dbReference type="SUPFAM" id="SSF52833">
    <property type="entry name" value="Thioredoxin-like"/>
    <property type="match status" value="1"/>
</dbReference>
<dbReference type="PANTHER" id="PTHR42852">
    <property type="entry name" value="THIOL:DISULFIDE INTERCHANGE PROTEIN DSBE"/>
    <property type="match status" value="1"/>
</dbReference>
<dbReference type="GO" id="GO:0017004">
    <property type="term" value="P:cytochrome complex assembly"/>
    <property type="evidence" value="ECO:0007669"/>
    <property type="project" value="UniProtKB-KW"/>
</dbReference>
<organism evidence="6 7">
    <name type="scientific">Polaribacter atrinae</name>
    <dbReference type="NCBI Taxonomy" id="1333662"/>
    <lineage>
        <taxon>Bacteria</taxon>
        <taxon>Pseudomonadati</taxon>
        <taxon>Bacteroidota</taxon>
        <taxon>Flavobacteriia</taxon>
        <taxon>Flavobacteriales</taxon>
        <taxon>Flavobacteriaceae</taxon>
    </lineage>
</organism>
<dbReference type="GO" id="GO:0030313">
    <property type="term" value="C:cell envelope"/>
    <property type="evidence" value="ECO:0007669"/>
    <property type="project" value="UniProtKB-SubCell"/>
</dbReference>
<name>A0A176T7P6_9FLAO</name>
<dbReference type="EMBL" id="LVWE01000055">
    <property type="protein sequence ID" value="OAD43443.1"/>
    <property type="molecule type" value="Genomic_DNA"/>
</dbReference>
<dbReference type="PROSITE" id="PS51352">
    <property type="entry name" value="THIOREDOXIN_2"/>
    <property type="match status" value="1"/>
</dbReference>
<sequence>MFKKVSILVLLTIFVSCNLEKPTVFSEKALNEKVYNLNDEASTFKEILEQHKGKKILIDVWASWCRDCIVGMPKVKELQKEFPDVVYLFLSVDEKKGSWKRGVERYNVVGEHYNLPNGMKKGDLVDFLNVSWIPRYVVVDENGGISLFNAIDAADNEVIIALKKSI</sequence>
<evidence type="ECO:0000256" key="4">
    <source>
        <dbReference type="ARBA" id="ARBA00023284"/>
    </source>
</evidence>
<keyword evidence="3" id="KW-1015">Disulfide bond</keyword>
<keyword evidence="7" id="KW-1185">Reference proteome</keyword>
<evidence type="ECO:0000256" key="3">
    <source>
        <dbReference type="ARBA" id="ARBA00023157"/>
    </source>
</evidence>
<feature type="domain" description="Thioredoxin" evidence="5">
    <location>
        <begin position="16"/>
        <end position="164"/>
    </location>
</feature>
<proteinExistence type="predicted"/>
<comment type="caution">
    <text evidence="6">The sequence shown here is derived from an EMBL/GenBank/DDBJ whole genome shotgun (WGS) entry which is preliminary data.</text>
</comment>
<gene>
    <name evidence="6" type="ORF">LPB303_13350</name>
</gene>
<dbReference type="InterPro" id="IPR036249">
    <property type="entry name" value="Thioredoxin-like_sf"/>
</dbReference>
<dbReference type="PANTHER" id="PTHR42852:SF6">
    <property type="entry name" value="THIOL:DISULFIDE INTERCHANGE PROTEIN DSBE"/>
    <property type="match status" value="1"/>
</dbReference>
<evidence type="ECO:0000313" key="7">
    <source>
        <dbReference type="Proteomes" id="UP000076923"/>
    </source>
</evidence>
<dbReference type="AlphaFoldDB" id="A0A176T7P6"/>
<dbReference type="CDD" id="cd02966">
    <property type="entry name" value="TlpA_like_family"/>
    <property type="match status" value="1"/>
</dbReference>
<accession>A0A176T7P6</accession>
<protein>
    <submittedName>
        <fullName evidence="6">Redoxin</fullName>
    </submittedName>
</protein>
<dbReference type="PROSITE" id="PS51257">
    <property type="entry name" value="PROKAR_LIPOPROTEIN"/>
    <property type="match status" value="1"/>
</dbReference>
<evidence type="ECO:0000259" key="5">
    <source>
        <dbReference type="PROSITE" id="PS51352"/>
    </source>
</evidence>
<dbReference type="InterPro" id="IPR012336">
    <property type="entry name" value="Thioredoxin-like_fold"/>
</dbReference>
<dbReference type="STRING" id="1333662.LPB303_13350"/>
<dbReference type="InterPro" id="IPR013766">
    <property type="entry name" value="Thioredoxin_domain"/>
</dbReference>
<keyword evidence="4" id="KW-0676">Redox-active center</keyword>
<evidence type="ECO:0000256" key="1">
    <source>
        <dbReference type="ARBA" id="ARBA00004196"/>
    </source>
</evidence>
<keyword evidence="2" id="KW-0201">Cytochrome c-type biogenesis</keyword>